<dbReference type="AlphaFoldDB" id="A0A8I0HDL6"/>
<dbReference type="InterPro" id="IPR020840">
    <property type="entry name" value="Extracell_matrix-bd_GA"/>
</dbReference>
<evidence type="ECO:0000313" key="3">
    <source>
        <dbReference type="Proteomes" id="UP000653002"/>
    </source>
</evidence>
<name>A0A8I0HDL6_XANCI</name>
<dbReference type="EMBL" id="JAABFR010002629">
    <property type="protein sequence ID" value="MBD4340462.1"/>
    <property type="molecule type" value="Genomic_DNA"/>
</dbReference>
<protein>
    <submittedName>
        <fullName evidence="2">DUF1542 domain-containing protein</fullName>
    </submittedName>
</protein>
<dbReference type="PANTHER" id="PTHR33150:SF1">
    <property type="entry name" value="EXTRACELLULAR MATRIX-BINDING PROTEIN EBH"/>
    <property type="match status" value="1"/>
</dbReference>
<dbReference type="Proteomes" id="UP000653002">
    <property type="component" value="Unassembled WGS sequence"/>
</dbReference>
<evidence type="ECO:0000313" key="2">
    <source>
        <dbReference type="EMBL" id="MBD4340462.1"/>
    </source>
</evidence>
<dbReference type="InterPro" id="IPR051197">
    <property type="entry name" value="ECM-binding_protein"/>
</dbReference>
<feature type="domain" description="Extracellular matrix-binding protein ebh GA module" evidence="1">
    <location>
        <begin position="29"/>
        <end position="109"/>
    </location>
</feature>
<dbReference type="PANTHER" id="PTHR33150">
    <property type="entry name" value="EXTRACELLULAR MATRIX-BINDING PROTEIN EBH"/>
    <property type="match status" value="1"/>
</dbReference>
<organism evidence="2 3">
    <name type="scientific">Xanthomonas citri pv. citri</name>
    <dbReference type="NCBI Taxonomy" id="611301"/>
    <lineage>
        <taxon>Bacteria</taxon>
        <taxon>Pseudomonadati</taxon>
        <taxon>Pseudomonadota</taxon>
        <taxon>Gammaproteobacteria</taxon>
        <taxon>Lysobacterales</taxon>
        <taxon>Lysobacteraceae</taxon>
        <taxon>Xanthomonas</taxon>
    </lineage>
</organism>
<dbReference type="Pfam" id="PF07564">
    <property type="entry name" value="DUF1542"/>
    <property type="match status" value="1"/>
</dbReference>
<sequence length="116" mass="12526">FDDAKRLANTLLNSDNTNVNDINGAIQAVNDAIHNLNGDQRLQDAKDKAIQSINQALANKLKEIEASNATDQDKLIAKNKAEELANSIINNINKATSNQAVSQVQTAGNHAIEQVH</sequence>
<dbReference type="Gene3D" id="1.20.120.1850">
    <property type="entry name" value="Ebh helix bundles repeating unit (S and A modules)"/>
    <property type="match status" value="1"/>
</dbReference>
<feature type="non-terminal residue" evidence="2">
    <location>
        <position position="1"/>
    </location>
</feature>
<gene>
    <name evidence="2" type="ORF">GUH15_31365</name>
</gene>
<dbReference type="InterPro" id="IPR011439">
    <property type="entry name" value="DUF1542"/>
</dbReference>
<proteinExistence type="predicted"/>
<comment type="caution">
    <text evidence="2">The sequence shown here is derived from an EMBL/GenBank/DDBJ whole genome shotgun (WGS) entry which is preliminary data.</text>
</comment>
<evidence type="ECO:0000259" key="1">
    <source>
        <dbReference type="SMART" id="SM00844"/>
    </source>
</evidence>
<feature type="non-terminal residue" evidence="2">
    <location>
        <position position="116"/>
    </location>
</feature>
<accession>A0A8I0HDL6</accession>
<dbReference type="SMART" id="SM00844">
    <property type="entry name" value="GA"/>
    <property type="match status" value="1"/>
</dbReference>
<reference evidence="2" key="1">
    <citation type="submission" date="2020-01" db="EMBL/GenBank/DDBJ databases">
        <authorList>
            <person name="Richard D."/>
        </authorList>
    </citation>
    <scope>NUCLEOTIDE SEQUENCE</scope>
    <source>
        <strain evidence="2">JP541</strain>
    </source>
</reference>